<sequence length="439" mass="45216">MTDAGPVLVVADDLTGANATAAALARAGMRAVTVADGERPAIVAEFVSRFDAVVISTNARHVPGADAAELVRRAVRSGWPTPLAANRIDSTLRGNVGPTTAALVAEVSAQSGRRAVALCVPAHPEAGRHTVGGVQLLGGRRLEETELAGDPRSPITHSEVATLFEGLRTTTIPLEIVTGPDDRLVAAFAAAVDGGTDVVVADALTTDNIARVARAATTVNDVTWVTVDPGPATVAMAAALGLHRTPDGAPLLAVSGSATSLTRDQLVRLRGEREVVVVRPALPADARVPDVDTTADRLATALESARPDQVVLLASVLDESDVTDVDHATAAAIPRALARAVRRALETHQVDAIFATGGDITASLFAELAAHGLDVEGEIEPLAVAGELVGGPWSGLPIATKGGLVGDTGTTVACIDHLRQAAETRRRRVHPAQSRQTAW</sequence>
<dbReference type="AlphaFoldDB" id="A0AA46TFA1"/>
<accession>A0AA46TFA1</accession>
<dbReference type="RefSeq" id="WP_271632113.1">
    <property type="nucleotide sequence ID" value="NZ_CP094970.1"/>
</dbReference>
<evidence type="ECO:0000259" key="8">
    <source>
        <dbReference type="Pfam" id="PF17042"/>
    </source>
</evidence>
<dbReference type="KEGG" id="sgrg:L0C25_13140"/>
<name>A0AA46TFA1_9ACTN</name>
<evidence type="ECO:0000256" key="4">
    <source>
        <dbReference type="ARBA" id="ARBA00022777"/>
    </source>
</evidence>
<dbReference type="InterPro" id="IPR010737">
    <property type="entry name" value="4-carb_acid_sugar_kinase_N"/>
</dbReference>
<dbReference type="GO" id="GO:0005524">
    <property type="term" value="F:ATP binding"/>
    <property type="evidence" value="ECO:0007669"/>
    <property type="project" value="UniProtKB-KW"/>
</dbReference>
<evidence type="ECO:0000256" key="6">
    <source>
        <dbReference type="ARBA" id="ARBA00023277"/>
    </source>
</evidence>
<evidence type="ECO:0000256" key="2">
    <source>
        <dbReference type="ARBA" id="ARBA00022679"/>
    </source>
</evidence>
<evidence type="ECO:0000256" key="5">
    <source>
        <dbReference type="ARBA" id="ARBA00022840"/>
    </source>
</evidence>
<dbReference type="GO" id="GO:0016301">
    <property type="term" value="F:kinase activity"/>
    <property type="evidence" value="ECO:0007669"/>
    <property type="project" value="UniProtKB-KW"/>
</dbReference>
<dbReference type="SUPFAM" id="SSF142764">
    <property type="entry name" value="YgbK-like"/>
    <property type="match status" value="1"/>
</dbReference>
<feature type="domain" description="Four-carbon acid sugar kinase N-terminal" evidence="7">
    <location>
        <begin position="8"/>
        <end position="232"/>
    </location>
</feature>
<evidence type="ECO:0000259" key="7">
    <source>
        <dbReference type="Pfam" id="PF07005"/>
    </source>
</evidence>
<keyword evidence="5" id="KW-0067">ATP-binding</keyword>
<keyword evidence="10" id="KW-1185">Reference proteome</keyword>
<evidence type="ECO:0000313" key="9">
    <source>
        <dbReference type="EMBL" id="UYM03503.1"/>
    </source>
</evidence>
<evidence type="ECO:0000313" key="10">
    <source>
        <dbReference type="Proteomes" id="UP001164390"/>
    </source>
</evidence>
<reference evidence="9" key="1">
    <citation type="submission" date="2022-01" db="EMBL/GenBank/DDBJ databases">
        <title>Nocardioidaceae gen. sp. A5X3R13.</title>
        <authorList>
            <person name="Lopez Marin M.A."/>
            <person name="Uhlik O."/>
        </authorList>
    </citation>
    <scope>NUCLEOTIDE SEQUENCE</scope>
    <source>
        <strain evidence="9">A5X3R13</strain>
    </source>
</reference>
<dbReference type="Gene3D" id="3.40.980.20">
    <property type="entry name" value="Four-carbon acid sugar kinase, nucleotide binding domain"/>
    <property type="match status" value="1"/>
</dbReference>
<evidence type="ECO:0000256" key="1">
    <source>
        <dbReference type="ARBA" id="ARBA00005715"/>
    </source>
</evidence>
<dbReference type="InterPro" id="IPR042213">
    <property type="entry name" value="NBD_C_sf"/>
</dbReference>
<keyword evidence="3" id="KW-0547">Nucleotide-binding</keyword>
<proteinExistence type="inferred from homology"/>
<dbReference type="Pfam" id="PF07005">
    <property type="entry name" value="SBD_N"/>
    <property type="match status" value="1"/>
</dbReference>
<dbReference type="Gene3D" id="3.40.50.10840">
    <property type="entry name" value="Putative sugar-binding, N-terminal domain"/>
    <property type="match status" value="1"/>
</dbReference>
<dbReference type="Proteomes" id="UP001164390">
    <property type="component" value="Chromosome"/>
</dbReference>
<dbReference type="InterPro" id="IPR031475">
    <property type="entry name" value="NBD_C"/>
</dbReference>
<feature type="domain" description="Four-carbon acid sugar kinase nucleotide binding" evidence="8">
    <location>
        <begin position="252"/>
        <end position="408"/>
    </location>
</feature>
<comment type="similarity">
    <text evidence="1">Belongs to the four-carbon acid sugar kinase family.</text>
</comment>
<dbReference type="Pfam" id="PF17042">
    <property type="entry name" value="NBD_C"/>
    <property type="match status" value="1"/>
</dbReference>
<keyword evidence="4 9" id="KW-0418">Kinase</keyword>
<dbReference type="EMBL" id="CP094970">
    <property type="protein sequence ID" value="UYM03503.1"/>
    <property type="molecule type" value="Genomic_DNA"/>
</dbReference>
<dbReference type="InterPro" id="IPR037051">
    <property type="entry name" value="4-carb_acid_sugar_kinase_N_sf"/>
</dbReference>
<keyword evidence="6" id="KW-0119">Carbohydrate metabolism</keyword>
<evidence type="ECO:0000256" key="3">
    <source>
        <dbReference type="ARBA" id="ARBA00022741"/>
    </source>
</evidence>
<protein>
    <submittedName>
        <fullName evidence="9">Four-carbon acid sugar kinase family protein</fullName>
    </submittedName>
</protein>
<organism evidence="9 10">
    <name type="scientific">Solicola gregarius</name>
    <dbReference type="NCBI Taxonomy" id="2908642"/>
    <lineage>
        <taxon>Bacteria</taxon>
        <taxon>Bacillati</taxon>
        <taxon>Actinomycetota</taxon>
        <taxon>Actinomycetes</taxon>
        <taxon>Propionibacteriales</taxon>
        <taxon>Nocardioidaceae</taxon>
        <taxon>Solicola</taxon>
    </lineage>
</organism>
<keyword evidence="2" id="KW-0808">Transferase</keyword>
<gene>
    <name evidence="9" type="ORF">L0C25_13140</name>
</gene>